<feature type="transmembrane region" description="Helical" evidence="1">
    <location>
        <begin position="50"/>
        <end position="71"/>
    </location>
</feature>
<dbReference type="PANTHER" id="PTHR23028">
    <property type="entry name" value="ACETYLTRANSFERASE"/>
    <property type="match status" value="1"/>
</dbReference>
<keyword evidence="4" id="KW-1185">Reference proteome</keyword>
<evidence type="ECO:0000256" key="1">
    <source>
        <dbReference type="SAM" id="Phobius"/>
    </source>
</evidence>
<feature type="domain" description="Acyltransferase 3" evidence="2">
    <location>
        <begin position="18"/>
        <end position="363"/>
    </location>
</feature>
<reference evidence="3" key="1">
    <citation type="journal article" date="2014" name="Int. J. Syst. Evol. Microbiol.">
        <title>Complete genome sequence of Corynebacterium casei LMG S-19264T (=DSM 44701T), isolated from a smear-ripened cheese.</title>
        <authorList>
            <consortium name="US DOE Joint Genome Institute (JGI-PGF)"/>
            <person name="Walter F."/>
            <person name="Albersmeier A."/>
            <person name="Kalinowski J."/>
            <person name="Ruckert C."/>
        </authorList>
    </citation>
    <scope>NUCLEOTIDE SEQUENCE</scope>
    <source>
        <strain evidence="3">CGMCC 1.12195</strain>
    </source>
</reference>
<evidence type="ECO:0000313" key="4">
    <source>
        <dbReference type="Proteomes" id="UP000660862"/>
    </source>
</evidence>
<evidence type="ECO:0000313" key="3">
    <source>
        <dbReference type="EMBL" id="GGG87233.1"/>
    </source>
</evidence>
<sequence length="383" mass="44488">MLKAYWNQLTDVDRKHLAGLDHLRALAIILVFLCHYRAYDRPAWVNEIGLFGWTGVDLFFVLSGYLIGNQLMQQVKARQSIGFSEFYLHRALRIFPAYFVVVFLYFVFPFIREREGIAPLWKFLTFTQNFGLDFGNEATFSHAWSLCIEEQFYLLLPISLWLVVRSGTSKRGIWIFFGIFIFGLLMRGVNWMYFMKPFYDGGLTDNRFVTYNKWIYYPTYNRLDGLMVGVAIAAIMNYRPRWRAWQAKRGNQLLLAGLVLLAGSYFLMRGDRLAFWPTLLGYPLLSLAYGMMVFAALSPSCILHRVRWKVSTIVAALSYGMYLCHKFLNHILQGPLDAWGVAEAGSLRVLICLAVSVLGAWLLNFLVEYPFMRLRLRLRKTHS</sequence>
<feature type="transmembrane region" description="Helical" evidence="1">
    <location>
        <begin position="274"/>
        <end position="298"/>
    </location>
</feature>
<dbReference type="GO" id="GO:0009103">
    <property type="term" value="P:lipopolysaccharide biosynthetic process"/>
    <property type="evidence" value="ECO:0007669"/>
    <property type="project" value="TreeGrafter"/>
</dbReference>
<feature type="transmembrane region" description="Helical" evidence="1">
    <location>
        <begin position="310"/>
        <end position="328"/>
    </location>
</feature>
<keyword evidence="3" id="KW-0012">Acyltransferase</keyword>
<feature type="transmembrane region" description="Helical" evidence="1">
    <location>
        <begin position="173"/>
        <end position="194"/>
    </location>
</feature>
<dbReference type="EMBL" id="BMER01000001">
    <property type="protein sequence ID" value="GGG87233.1"/>
    <property type="molecule type" value="Genomic_DNA"/>
</dbReference>
<feature type="transmembrane region" description="Helical" evidence="1">
    <location>
        <begin position="92"/>
        <end position="111"/>
    </location>
</feature>
<keyword evidence="1" id="KW-0812">Transmembrane</keyword>
<reference evidence="3" key="2">
    <citation type="submission" date="2020-09" db="EMBL/GenBank/DDBJ databases">
        <authorList>
            <person name="Sun Q."/>
            <person name="Zhou Y."/>
        </authorList>
    </citation>
    <scope>NUCLEOTIDE SEQUENCE</scope>
    <source>
        <strain evidence="3">CGMCC 1.12195</strain>
    </source>
</reference>
<feature type="transmembrane region" description="Helical" evidence="1">
    <location>
        <begin position="348"/>
        <end position="367"/>
    </location>
</feature>
<dbReference type="InterPro" id="IPR050879">
    <property type="entry name" value="Acyltransferase_3"/>
</dbReference>
<dbReference type="GO" id="GO:0016747">
    <property type="term" value="F:acyltransferase activity, transferring groups other than amino-acyl groups"/>
    <property type="evidence" value="ECO:0007669"/>
    <property type="project" value="InterPro"/>
</dbReference>
<feature type="transmembrane region" description="Helical" evidence="1">
    <location>
        <begin position="214"/>
        <end position="238"/>
    </location>
</feature>
<dbReference type="GO" id="GO:0016020">
    <property type="term" value="C:membrane"/>
    <property type="evidence" value="ECO:0007669"/>
    <property type="project" value="TreeGrafter"/>
</dbReference>
<keyword evidence="3" id="KW-0808">Transferase</keyword>
<feature type="transmembrane region" description="Helical" evidence="1">
    <location>
        <begin position="21"/>
        <end position="38"/>
    </location>
</feature>
<keyword evidence="1" id="KW-0472">Membrane</keyword>
<name>A0A917HS06_9SPHI</name>
<organism evidence="3 4">
    <name type="scientific">Parapedobacter pyrenivorans</name>
    <dbReference type="NCBI Taxonomy" id="1305674"/>
    <lineage>
        <taxon>Bacteria</taxon>
        <taxon>Pseudomonadati</taxon>
        <taxon>Bacteroidota</taxon>
        <taxon>Sphingobacteriia</taxon>
        <taxon>Sphingobacteriales</taxon>
        <taxon>Sphingobacteriaceae</taxon>
        <taxon>Parapedobacter</taxon>
    </lineage>
</organism>
<feature type="transmembrane region" description="Helical" evidence="1">
    <location>
        <begin position="143"/>
        <end position="164"/>
    </location>
</feature>
<evidence type="ECO:0000259" key="2">
    <source>
        <dbReference type="Pfam" id="PF01757"/>
    </source>
</evidence>
<keyword evidence="1" id="KW-1133">Transmembrane helix</keyword>
<dbReference type="AlphaFoldDB" id="A0A917HS06"/>
<dbReference type="InterPro" id="IPR002656">
    <property type="entry name" value="Acyl_transf_3_dom"/>
</dbReference>
<dbReference type="Pfam" id="PF01757">
    <property type="entry name" value="Acyl_transf_3"/>
    <property type="match status" value="1"/>
</dbReference>
<accession>A0A917HS06</accession>
<dbReference type="PANTHER" id="PTHR23028:SF53">
    <property type="entry name" value="ACYL_TRANSF_3 DOMAIN-CONTAINING PROTEIN"/>
    <property type="match status" value="1"/>
</dbReference>
<dbReference type="Proteomes" id="UP000660862">
    <property type="component" value="Unassembled WGS sequence"/>
</dbReference>
<gene>
    <name evidence="3" type="ORF">GCM10007415_21150</name>
</gene>
<dbReference type="RefSeq" id="WP_188505832.1">
    <property type="nucleotide sequence ID" value="NZ_BMER01000001.1"/>
</dbReference>
<feature type="transmembrane region" description="Helical" evidence="1">
    <location>
        <begin position="250"/>
        <end position="268"/>
    </location>
</feature>
<protein>
    <submittedName>
        <fullName evidence="3">Acyltransferase</fullName>
    </submittedName>
</protein>
<proteinExistence type="predicted"/>
<comment type="caution">
    <text evidence="3">The sequence shown here is derived from an EMBL/GenBank/DDBJ whole genome shotgun (WGS) entry which is preliminary data.</text>
</comment>